<organism evidence="1 2">
    <name type="scientific">Amniculicola lignicola CBS 123094</name>
    <dbReference type="NCBI Taxonomy" id="1392246"/>
    <lineage>
        <taxon>Eukaryota</taxon>
        <taxon>Fungi</taxon>
        <taxon>Dikarya</taxon>
        <taxon>Ascomycota</taxon>
        <taxon>Pezizomycotina</taxon>
        <taxon>Dothideomycetes</taxon>
        <taxon>Pleosporomycetidae</taxon>
        <taxon>Pleosporales</taxon>
        <taxon>Amniculicolaceae</taxon>
        <taxon>Amniculicola</taxon>
    </lineage>
</organism>
<proteinExistence type="predicted"/>
<evidence type="ECO:0000313" key="2">
    <source>
        <dbReference type="Proteomes" id="UP000799779"/>
    </source>
</evidence>
<dbReference type="EMBL" id="ML977613">
    <property type="protein sequence ID" value="KAF1997488.1"/>
    <property type="molecule type" value="Genomic_DNA"/>
</dbReference>
<reference evidence="1" key="1">
    <citation type="journal article" date="2020" name="Stud. Mycol.">
        <title>101 Dothideomycetes genomes: a test case for predicting lifestyles and emergence of pathogens.</title>
        <authorList>
            <person name="Haridas S."/>
            <person name="Albert R."/>
            <person name="Binder M."/>
            <person name="Bloem J."/>
            <person name="Labutti K."/>
            <person name="Salamov A."/>
            <person name="Andreopoulos B."/>
            <person name="Baker S."/>
            <person name="Barry K."/>
            <person name="Bills G."/>
            <person name="Bluhm B."/>
            <person name="Cannon C."/>
            <person name="Castanera R."/>
            <person name="Culley D."/>
            <person name="Daum C."/>
            <person name="Ezra D."/>
            <person name="Gonzalez J."/>
            <person name="Henrissat B."/>
            <person name="Kuo A."/>
            <person name="Liang C."/>
            <person name="Lipzen A."/>
            <person name="Lutzoni F."/>
            <person name="Magnuson J."/>
            <person name="Mondo S."/>
            <person name="Nolan M."/>
            <person name="Ohm R."/>
            <person name="Pangilinan J."/>
            <person name="Park H.-J."/>
            <person name="Ramirez L."/>
            <person name="Alfaro M."/>
            <person name="Sun H."/>
            <person name="Tritt A."/>
            <person name="Yoshinaga Y."/>
            <person name="Zwiers L.-H."/>
            <person name="Turgeon B."/>
            <person name="Goodwin S."/>
            <person name="Spatafora J."/>
            <person name="Crous P."/>
            <person name="Grigoriev I."/>
        </authorList>
    </citation>
    <scope>NUCLEOTIDE SEQUENCE</scope>
    <source>
        <strain evidence="1">CBS 123094</strain>
    </source>
</reference>
<protein>
    <recommendedName>
        <fullName evidence="3">HTH CENPB-type domain-containing protein</fullName>
    </recommendedName>
</protein>
<sequence length="116" mass="13235">MAEQYREINARIDKALPVLRRMEKPNISAYATLHGLPYQRLLQAYNNGHNRSTRPKTNQRLKPHQQVALKEFLDQVDNVGFGIHVELVRTTANAILAEAHTGDGSIPQVGYNWPYE</sequence>
<dbReference type="OrthoDB" id="3782394at2759"/>
<name>A0A6A5W8N4_9PLEO</name>
<gene>
    <name evidence="1" type="ORF">P154DRAFT_524815</name>
</gene>
<dbReference type="Proteomes" id="UP000799779">
    <property type="component" value="Unassembled WGS sequence"/>
</dbReference>
<evidence type="ECO:0000313" key="1">
    <source>
        <dbReference type="EMBL" id="KAF1997488.1"/>
    </source>
</evidence>
<dbReference type="AlphaFoldDB" id="A0A6A5W8N4"/>
<accession>A0A6A5W8N4</accession>
<evidence type="ECO:0008006" key="3">
    <source>
        <dbReference type="Google" id="ProtNLM"/>
    </source>
</evidence>
<keyword evidence="2" id="KW-1185">Reference proteome</keyword>